<dbReference type="PANTHER" id="PTHR14742:SF0">
    <property type="entry name" value="RIBONUCLEASE P PROTEIN SUBUNIT P21"/>
    <property type="match status" value="1"/>
</dbReference>
<keyword evidence="3" id="KW-0862">Zinc</keyword>
<dbReference type="PANTHER" id="PTHR14742">
    <property type="entry name" value="RIBONUCLEASE P SUBUNIT P21"/>
    <property type="match status" value="1"/>
</dbReference>
<dbReference type="STRING" id="106004.A0A1Y2DGZ8"/>
<feature type="region of interest" description="Disordered" evidence="5">
    <location>
        <begin position="42"/>
        <end position="137"/>
    </location>
</feature>
<name>A0A1Y2DGZ8_9BASI</name>
<keyword evidence="7" id="KW-1185">Reference proteome</keyword>
<dbReference type="EMBL" id="MCGR01000080">
    <property type="protein sequence ID" value="ORY57985.1"/>
    <property type="molecule type" value="Genomic_DNA"/>
</dbReference>
<feature type="compositionally biased region" description="Basic and acidic residues" evidence="5">
    <location>
        <begin position="215"/>
        <end position="227"/>
    </location>
</feature>
<gene>
    <name evidence="6" type="ORF">BCR35DRAFT_309511</name>
</gene>
<keyword evidence="2" id="KW-0479">Metal-binding</keyword>
<dbReference type="InParanoid" id="A0A1Y2DGZ8"/>
<feature type="compositionally biased region" description="Low complexity" evidence="5">
    <location>
        <begin position="43"/>
        <end position="53"/>
    </location>
</feature>
<dbReference type="OrthoDB" id="128536at2759"/>
<dbReference type="AlphaFoldDB" id="A0A1Y2DGZ8"/>
<reference evidence="6 7" key="1">
    <citation type="submission" date="2016-07" db="EMBL/GenBank/DDBJ databases">
        <title>Pervasive Adenine N6-methylation of Active Genes in Fungi.</title>
        <authorList>
            <consortium name="DOE Joint Genome Institute"/>
            <person name="Mondo S.J."/>
            <person name="Dannebaum R.O."/>
            <person name="Kuo R.C."/>
            <person name="Labutti K."/>
            <person name="Haridas S."/>
            <person name="Kuo A."/>
            <person name="Salamov A."/>
            <person name="Ahrendt S.R."/>
            <person name="Lipzen A."/>
            <person name="Sullivan W."/>
            <person name="Andreopoulos W.B."/>
            <person name="Clum A."/>
            <person name="Lindquist E."/>
            <person name="Daum C."/>
            <person name="Ramamoorthy G.K."/>
            <person name="Gryganskyi A."/>
            <person name="Culley D."/>
            <person name="Magnuson J.K."/>
            <person name="James T.Y."/>
            <person name="O'Malley M.A."/>
            <person name="Stajich J.E."/>
            <person name="Spatafora J.W."/>
            <person name="Visel A."/>
            <person name="Grigoriev I.V."/>
        </authorList>
    </citation>
    <scope>NUCLEOTIDE SEQUENCE [LARGE SCALE GENOMIC DNA]</scope>
    <source>
        <strain evidence="6 7">62-1032</strain>
    </source>
</reference>
<dbReference type="Gene3D" id="6.20.50.20">
    <property type="match status" value="1"/>
</dbReference>
<accession>A0A1Y2DGZ8</accession>
<evidence type="ECO:0000256" key="2">
    <source>
        <dbReference type="ARBA" id="ARBA00022723"/>
    </source>
</evidence>
<feature type="compositionally biased region" description="Basic and acidic residues" evidence="5">
    <location>
        <begin position="242"/>
        <end position="269"/>
    </location>
</feature>
<feature type="compositionally biased region" description="Acidic residues" evidence="5">
    <location>
        <begin position="228"/>
        <end position="241"/>
    </location>
</feature>
<evidence type="ECO:0000256" key="3">
    <source>
        <dbReference type="ARBA" id="ARBA00022833"/>
    </source>
</evidence>
<dbReference type="InterPro" id="IPR007175">
    <property type="entry name" value="Rpr2/Snm1/Rpp21"/>
</dbReference>
<dbReference type="GO" id="GO:0005655">
    <property type="term" value="C:nucleolar ribonuclease P complex"/>
    <property type="evidence" value="ECO:0007669"/>
    <property type="project" value="TreeGrafter"/>
</dbReference>
<comment type="similarity">
    <text evidence="4">Belongs to the eukaryotic/archaeal RNase P protein component 4 family.</text>
</comment>
<keyword evidence="1" id="KW-0819">tRNA processing</keyword>
<dbReference type="GO" id="GO:0008033">
    <property type="term" value="P:tRNA processing"/>
    <property type="evidence" value="ECO:0007669"/>
    <property type="project" value="UniProtKB-KW"/>
</dbReference>
<evidence type="ECO:0000313" key="6">
    <source>
        <dbReference type="EMBL" id="ORY57985.1"/>
    </source>
</evidence>
<evidence type="ECO:0000256" key="4">
    <source>
        <dbReference type="ARBA" id="ARBA00038402"/>
    </source>
</evidence>
<protein>
    <submittedName>
        <fullName evidence="6">RNAse P Rpr2/Rpp21/SNM1 subunit domain-domain-containing protein</fullName>
    </submittedName>
</protein>
<evidence type="ECO:0000256" key="5">
    <source>
        <dbReference type="SAM" id="MobiDB-lite"/>
    </source>
</evidence>
<evidence type="ECO:0000256" key="1">
    <source>
        <dbReference type="ARBA" id="ARBA00022694"/>
    </source>
</evidence>
<organism evidence="6 7">
    <name type="scientific">Leucosporidium creatinivorum</name>
    <dbReference type="NCBI Taxonomy" id="106004"/>
    <lineage>
        <taxon>Eukaryota</taxon>
        <taxon>Fungi</taxon>
        <taxon>Dikarya</taxon>
        <taxon>Basidiomycota</taxon>
        <taxon>Pucciniomycotina</taxon>
        <taxon>Microbotryomycetes</taxon>
        <taxon>Leucosporidiales</taxon>
        <taxon>Leucosporidium</taxon>
    </lineage>
</organism>
<feature type="region of interest" description="Disordered" evidence="5">
    <location>
        <begin position="1"/>
        <end position="20"/>
    </location>
</feature>
<evidence type="ECO:0000313" key="7">
    <source>
        <dbReference type="Proteomes" id="UP000193467"/>
    </source>
</evidence>
<dbReference type="GO" id="GO:0046872">
    <property type="term" value="F:metal ion binding"/>
    <property type="evidence" value="ECO:0007669"/>
    <property type="project" value="UniProtKB-KW"/>
</dbReference>
<feature type="compositionally biased region" description="Basic residues" evidence="5">
    <location>
        <begin position="113"/>
        <end position="130"/>
    </location>
</feature>
<proteinExistence type="inferred from homology"/>
<feature type="region of interest" description="Disordered" evidence="5">
    <location>
        <begin position="202"/>
        <end position="282"/>
    </location>
</feature>
<dbReference type="Proteomes" id="UP000193467">
    <property type="component" value="Unassembled WGS sequence"/>
</dbReference>
<sequence length="282" mass="30482">MAKKQRGAVPSPTASTTVPSKDILQRLSYLYQASVFLSNVLPSSQASSSTASQAKRRDFLIPTQANQLPARPPVKVGEGTSASAGGRDGRKQGGANQRQATAAGAEDGDGAPRPKKRKRLSTSNSSRKRAERPVSRLLIKTMGEVAKKATVRMDPTVKRTMCKGCSAVLVPGVTSTVRVKPSGPHAHLVVHTCLTCGTRRRLPAPPHLPDEPEPLETKDGAPLRPAEDSMDVEEPTAEEESKEPSRKQTKRERKEARQARRPVFFERAGHLTFAGGEQISRN</sequence>
<comment type="caution">
    <text evidence="6">The sequence shown here is derived from an EMBL/GenBank/DDBJ whole genome shotgun (WGS) entry which is preliminary data.</text>
</comment>
<dbReference type="Pfam" id="PF04032">
    <property type="entry name" value="Rpr2"/>
    <property type="match status" value="1"/>
</dbReference>